<name>A0A562SHY0_CHIJA</name>
<evidence type="ECO:0000259" key="1">
    <source>
        <dbReference type="Pfam" id="PF14905"/>
    </source>
</evidence>
<dbReference type="Gene3D" id="2.60.40.1120">
    <property type="entry name" value="Carboxypeptidase-like, regulatory domain"/>
    <property type="match status" value="1"/>
</dbReference>
<keyword evidence="2" id="KW-0121">Carboxypeptidase</keyword>
<dbReference type="EMBL" id="VLLG01000008">
    <property type="protein sequence ID" value="TWI80907.1"/>
    <property type="molecule type" value="Genomic_DNA"/>
</dbReference>
<dbReference type="GO" id="GO:0004180">
    <property type="term" value="F:carboxypeptidase activity"/>
    <property type="evidence" value="ECO:0007669"/>
    <property type="project" value="UniProtKB-KW"/>
</dbReference>
<comment type="caution">
    <text evidence="2">The sequence shown here is derived from an EMBL/GenBank/DDBJ whole genome shotgun (WGS) entry which is preliminary data.</text>
</comment>
<dbReference type="SUPFAM" id="SSF56935">
    <property type="entry name" value="Porins"/>
    <property type="match status" value="1"/>
</dbReference>
<dbReference type="Proteomes" id="UP000316778">
    <property type="component" value="Unassembled WGS sequence"/>
</dbReference>
<gene>
    <name evidence="2" type="ORF">LX66_5512</name>
</gene>
<protein>
    <submittedName>
        <fullName evidence="2">Carboxypeptidase family protein</fullName>
    </submittedName>
</protein>
<dbReference type="InterPro" id="IPR008969">
    <property type="entry name" value="CarboxyPept-like_regulatory"/>
</dbReference>
<feature type="domain" description="Outer membrane protein beta-barrel" evidence="1">
    <location>
        <begin position="459"/>
        <end position="816"/>
    </location>
</feature>
<dbReference type="OrthoDB" id="606930at2"/>
<evidence type="ECO:0000313" key="2">
    <source>
        <dbReference type="EMBL" id="TWI80907.1"/>
    </source>
</evidence>
<organism evidence="2 3">
    <name type="scientific">Chitinophaga japonensis</name>
    <name type="common">Flexibacter japonensis</name>
    <dbReference type="NCBI Taxonomy" id="104662"/>
    <lineage>
        <taxon>Bacteria</taxon>
        <taxon>Pseudomonadati</taxon>
        <taxon>Bacteroidota</taxon>
        <taxon>Chitinophagia</taxon>
        <taxon>Chitinophagales</taxon>
        <taxon>Chitinophagaceae</taxon>
        <taxon>Chitinophaga</taxon>
    </lineage>
</organism>
<dbReference type="SUPFAM" id="SSF49464">
    <property type="entry name" value="Carboxypeptidase regulatory domain-like"/>
    <property type="match status" value="1"/>
</dbReference>
<dbReference type="RefSeq" id="WP_145719453.1">
    <property type="nucleotide sequence ID" value="NZ_BAAAFY010000003.1"/>
</dbReference>
<dbReference type="Pfam" id="PF13620">
    <property type="entry name" value="CarboxypepD_reg"/>
    <property type="match status" value="1"/>
</dbReference>
<keyword evidence="3" id="KW-1185">Reference proteome</keyword>
<sequence length="926" mass="104640">MKTLSTLVFCIVVPCLCYSQQASIKGSIVDTLNHQKLAKAVVTLLQAKDSMLYKFTRSDAGGNFSLAPLKGGNYLLLVTAPGFADYVEPLTLTDTTTLAHANIILSLKSRLLQEVVINQTIAAIKMKGDTTEYNADSFKVPPNATVEDLLKKLPGIQVDKNGQITAQGEKVQKVLVDGEEFFGDDPTLATQNLRADMLDKVQVFDKKSDQATFTGIDDGEKTKTLNLKLKDSKKNGYFGKLSTGAGNDGYHDSQAMLNMFKQKQKISGYAIVSNTGKTGLNWQERNNFGQSSADNVSYDETTDSYMFFSTSDDLESWDGRYNGRGYPLVQTGGLHYNNKWNEDKQSINGNYKIMQLYMNGHSATRSQYLLPDTIYYTNSNEQFSNSILRNRANGIYEWQIDSSSSIKITVDGGLDHKLTNSSYSTQSIAEDSSLVNQNNRHIATTGDVRTLNSNILWRKKLRKKGRTISLNLMERYTNNSSDGYLNALTEFYKDGGVEDIQRIDQYKTNKGESIYFDTKLTYTEPLSAISFLIFNYGIVLNNSYSDRNSFNLDGNGKYSELDTLYSSDYTFNIFTHRGGISYSLVGKKLRVNFGGNVGLTSFDQQDMHQGATLQRDFVNWYPQANIGYSFTSQRRLGFYYSGYTRQPGIEQIQPLRTNEDPLNVTIGNPDLKPQFSNTLRLSFNDYRMLSERGIWASIYYNFTGNAISSRSTVDSTGKRTNQAVNVDGNRNGSLYLDYFFKLKKTGTRLGFNGNLRYNRYINYVNDLLNETNSGNYTGGFYLNQTKEKQYEIRFDASATYTNSRSSIQQQIKTNYWTFNINPNVDVYLPWKLQVHTDCNFNLRQKTAAFDNNNNVILWNAWIGKKFLKNDALLVKASVNDLLNENIGFDRQVSSNFISENTYGTISRYLFLSVTWNFNKTGAAGKH</sequence>
<keyword evidence="2" id="KW-0645">Protease</keyword>
<accession>A0A562SHY0</accession>
<dbReference type="AlphaFoldDB" id="A0A562SHY0"/>
<evidence type="ECO:0000313" key="3">
    <source>
        <dbReference type="Proteomes" id="UP000316778"/>
    </source>
</evidence>
<reference evidence="2 3" key="1">
    <citation type="journal article" date="2013" name="Stand. Genomic Sci.">
        <title>Genomic Encyclopedia of Type Strains, Phase I: The one thousand microbial genomes (KMG-I) project.</title>
        <authorList>
            <person name="Kyrpides N.C."/>
            <person name="Woyke T."/>
            <person name="Eisen J.A."/>
            <person name="Garrity G."/>
            <person name="Lilburn T.G."/>
            <person name="Beck B.J."/>
            <person name="Whitman W.B."/>
            <person name="Hugenholtz P."/>
            <person name="Klenk H.P."/>
        </authorList>
    </citation>
    <scope>NUCLEOTIDE SEQUENCE [LARGE SCALE GENOMIC DNA]</scope>
    <source>
        <strain evidence="2 3">DSM 13484</strain>
    </source>
</reference>
<proteinExistence type="predicted"/>
<dbReference type="InterPro" id="IPR041700">
    <property type="entry name" value="OMP_b-brl_3"/>
</dbReference>
<keyword evidence="2" id="KW-0378">Hydrolase</keyword>
<dbReference type="Pfam" id="PF14905">
    <property type="entry name" value="OMP_b-brl_3"/>
    <property type="match status" value="1"/>
</dbReference>